<dbReference type="EMBL" id="JAHRHY010000005">
    <property type="protein sequence ID" value="KAG9069383.1"/>
    <property type="molecule type" value="Genomic_DNA"/>
</dbReference>
<organism evidence="2 3">
    <name type="scientific">Linnemannia hyalina</name>
    <dbReference type="NCBI Taxonomy" id="64524"/>
    <lineage>
        <taxon>Eukaryota</taxon>
        <taxon>Fungi</taxon>
        <taxon>Fungi incertae sedis</taxon>
        <taxon>Mucoromycota</taxon>
        <taxon>Mortierellomycotina</taxon>
        <taxon>Mortierellomycetes</taxon>
        <taxon>Mortierellales</taxon>
        <taxon>Mortierellaceae</taxon>
        <taxon>Linnemannia</taxon>
    </lineage>
</organism>
<feature type="compositionally biased region" description="Basic and acidic residues" evidence="1">
    <location>
        <begin position="38"/>
        <end position="47"/>
    </location>
</feature>
<name>A0A9P8BVL6_9FUNG</name>
<evidence type="ECO:0000256" key="1">
    <source>
        <dbReference type="SAM" id="MobiDB-lite"/>
    </source>
</evidence>
<keyword evidence="3" id="KW-1185">Reference proteome</keyword>
<dbReference type="Proteomes" id="UP000707451">
    <property type="component" value="Unassembled WGS sequence"/>
</dbReference>
<feature type="region of interest" description="Disordered" evidence="1">
    <location>
        <begin position="98"/>
        <end position="125"/>
    </location>
</feature>
<protein>
    <submittedName>
        <fullName evidence="2">Uncharacterized protein</fullName>
    </submittedName>
</protein>
<comment type="caution">
    <text evidence="2">The sequence shown here is derived from an EMBL/GenBank/DDBJ whole genome shotgun (WGS) entry which is preliminary data.</text>
</comment>
<feature type="compositionally biased region" description="Low complexity" evidence="1">
    <location>
        <begin position="1"/>
        <end position="19"/>
    </location>
</feature>
<sequence length="161" mass="15761">MAARSSSSSSTNNINNNSTAADPATNPASNPAPVSTKIDPDHVGHVGKTVDQDWTHLYKPFNISKDPTDTAKGSTVAAATNSAVVATEPTAPTAVASFLSTTGNSSSSSNSNSALSLSPGTEPRATASAGLGAVVAMNANPAVLPATLAAASSLPPTASAS</sequence>
<reference evidence="2" key="1">
    <citation type="submission" date="2021-06" db="EMBL/GenBank/DDBJ databases">
        <title>Genome Sequence of Mortierella hyaline Strain SCG-10, a Cold-Adapted, Nitrate-Reducing Fungus Isolated from Soil in Minnesota, USA.</title>
        <authorList>
            <person name="Aldossari N."/>
        </authorList>
    </citation>
    <scope>NUCLEOTIDE SEQUENCE</scope>
    <source>
        <strain evidence="2">SCG-10</strain>
    </source>
</reference>
<feature type="region of interest" description="Disordered" evidence="1">
    <location>
        <begin position="1"/>
        <end position="47"/>
    </location>
</feature>
<evidence type="ECO:0000313" key="2">
    <source>
        <dbReference type="EMBL" id="KAG9069383.1"/>
    </source>
</evidence>
<feature type="compositionally biased region" description="Low complexity" evidence="1">
    <location>
        <begin position="98"/>
        <end position="118"/>
    </location>
</feature>
<proteinExistence type="predicted"/>
<gene>
    <name evidence="2" type="ORF">KI688_010285</name>
</gene>
<dbReference type="AlphaFoldDB" id="A0A9P8BVL6"/>
<evidence type="ECO:0000313" key="3">
    <source>
        <dbReference type="Proteomes" id="UP000707451"/>
    </source>
</evidence>
<accession>A0A9P8BVL6</accession>